<comment type="similarity">
    <text evidence="8">Belongs to the PpiD chaperone family.</text>
</comment>
<evidence type="ECO:0000256" key="12">
    <source>
        <dbReference type="SAM" id="Phobius"/>
    </source>
</evidence>
<evidence type="ECO:0000313" key="15">
    <source>
        <dbReference type="Proteomes" id="UP000256774"/>
    </source>
</evidence>
<proteinExistence type="inferred from homology"/>
<keyword evidence="11" id="KW-0697">Rotamase</keyword>
<feature type="transmembrane region" description="Helical" evidence="12">
    <location>
        <begin position="12"/>
        <end position="33"/>
    </location>
</feature>
<feature type="domain" description="PpiC" evidence="13">
    <location>
        <begin position="264"/>
        <end position="364"/>
    </location>
</feature>
<dbReference type="GO" id="GO:0003755">
    <property type="term" value="F:peptidyl-prolyl cis-trans isomerase activity"/>
    <property type="evidence" value="ECO:0007669"/>
    <property type="project" value="UniProtKB-KW"/>
</dbReference>
<keyword evidence="4 12" id="KW-0812">Transmembrane</keyword>
<keyword evidence="15" id="KW-1185">Reference proteome</keyword>
<dbReference type="Pfam" id="PF13624">
    <property type="entry name" value="SurA_N_3"/>
    <property type="match status" value="1"/>
</dbReference>
<dbReference type="PROSITE" id="PS01096">
    <property type="entry name" value="PPIC_PPIASE_1"/>
    <property type="match status" value="1"/>
</dbReference>
<evidence type="ECO:0000256" key="1">
    <source>
        <dbReference type="ARBA" id="ARBA00004382"/>
    </source>
</evidence>
<evidence type="ECO:0000256" key="3">
    <source>
        <dbReference type="ARBA" id="ARBA00022519"/>
    </source>
</evidence>
<keyword evidence="7" id="KW-0143">Chaperone</keyword>
<dbReference type="Gene3D" id="3.10.50.40">
    <property type="match status" value="1"/>
</dbReference>
<evidence type="ECO:0000259" key="13">
    <source>
        <dbReference type="PROSITE" id="PS50198"/>
    </source>
</evidence>
<accession>A0A3E0H2F7</accession>
<dbReference type="SUPFAM" id="SSF109998">
    <property type="entry name" value="Triger factor/SurA peptide-binding domain-like"/>
    <property type="match status" value="1"/>
</dbReference>
<evidence type="ECO:0000256" key="4">
    <source>
        <dbReference type="ARBA" id="ARBA00022692"/>
    </source>
</evidence>
<dbReference type="Proteomes" id="UP000256774">
    <property type="component" value="Unassembled WGS sequence"/>
</dbReference>
<dbReference type="PANTHER" id="PTHR47529:SF1">
    <property type="entry name" value="PERIPLASMIC CHAPERONE PPID"/>
    <property type="match status" value="1"/>
</dbReference>
<dbReference type="Gene3D" id="1.10.4030.10">
    <property type="entry name" value="Porin chaperone SurA, peptide-binding domain"/>
    <property type="match status" value="1"/>
</dbReference>
<dbReference type="PANTHER" id="PTHR47529">
    <property type="entry name" value="PEPTIDYL-PROLYL CIS-TRANS ISOMERASE D"/>
    <property type="match status" value="1"/>
</dbReference>
<keyword evidence="2" id="KW-1003">Cell membrane</keyword>
<name>A0A3E0H2F7_9GAMM</name>
<dbReference type="EMBL" id="QUNR01000004">
    <property type="protein sequence ID" value="REH36971.1"/>
    <property type="molecule type" value="Genomic_DNA"/>
</dbReference>
<reference evidence="14 15" key="1">
    <citation type="submission" date="2018-08" db="EMBL/GenBank/DDBJ databases">
        <title>Genomic Encyclopedia of Type Strains, Phase IV (KMG-IV): sequencing the most valuable type-strain genomes for metagenomic binning, comparative biology and taxonomic classification.</title>
        <authorList>
            <person name="Goeker M."/>
        </authorList>
    </citation>
    <scope>NUCLEOTIDE SEQUENCE [LARGE SCALE GENOMIC DNA]</scope>
    <source>
        <strain evidence="14 15">DSM 26022</strain>
    </source>
</reference>
<keyword evidence="6 12" id="KW-0472">Membrane</keyword>
<evidence type="ECO:0000256" key="2">
    <source>
        <dbReference type="ARBA" id="ARBA00022475"/>
    </source>
</evidence>
<dbReference type="InterPro" id="IPR023058">
    <property type="entry name" value="PPIase_PpiC_CS"/>
</dbReference>
<dbReference type="SUPFAM" id="SSF54534">
    <property type="entry name" value="FKBP-like"/>
    <property type="match status" value="1"/>
</dbReference>
<dbReference type="InterPro" id="IPR027304">
    <property type="entry name" value="Trigger_fact/SurA_dom_sf"/>
</dbReference>
<comment type="caution">
    <text evidence="14">The sequence shown here is derived from an EMBL/GenBank/DDBJ whole genome shotgun (WGS) entry which is preliminary data.</text>
</comment>
<protein>
    <recommendedName>
        <fullName evidence="9">Periplasmic chaperone PpiD</fullName>
    </recommendedName>
    <alternativeName>
        <fullName evidence="10">Periplasmic folding chaperone</fullName>
    </alternativeName>
</protein>
<organism evidence="14 15">
    <name type="scientific">Paraperlucidibaca baekdonensis</name>
    <dbReference type="NCBI Taxonomy" id="748120"/>
    <lineage>
        <taxon>Bacteria</taxon>
        <taxon>Pseudomonadati</taxon>
        <taxon>Pseudomonadota</taxon>
        <taxon>Gammaproteobacteria</taxon>
        <taxon>Moraxellales</taxon>
        <taxon>Moraxellaceae</taxon>
        <taxon>Paraperlucidibaca</taxon>
    </lineage>
</organism>
<comment type="subcellular location">
    <subcellularLocation>
        <location evidence="1">Cell inner membrane</location>
        <topology evidence="1">Single-pass type II membrane protein</topology>
        <orientation evidence="1">Periplasmic side</orientation>
    </subcellularLocation>
</comment>
<keyword evidence="11 14" id="KW-0413">Isomerase</keyword>
<evidence type="ECO:0000256" key="10">
    <source>
        <dbReference type="ARBA" id="ARBA00042775"/>
    </source>
</evidence>
<dbReference type="PROSITE" id="PS50198">
    <property type="entry name" value="PPIC_PPIASE_2"/>
    <property type="match status" value="1"/>
</dbReference>
<dbReference type="Pfam" id="PF13616">
    <property type="entry name" value="Rotamase_3"/>
    <property type="match status" value="1"/>
</dbReference>
<evidence type="ECO:0000256" key="9">
    <source>
        <dbReference type="ARBA" id="ARBA00040743"/>
    </source>
</evidence>
<dbReference type="GO" id="GO:0005886">
    <property type="term" value="C:plasma membrane"/>
    <property type="evidence" value="ECO:0007669"/>
    <property type="project" value="UniProtKB-SubCell"/>
</dbReference>
<evidence type="ECO:0000256" key="6">
    <source>
        <dbReference type="ARBA" id="ARBA00023136"/>
    </source>
</evidence>
<dbReference type="InterPro" id="IPR046357">
    <property type="entry name" value="PPIase_dom_sf"/>
</dbReference>
<evidence type="ECO:0000256" key="7">
    <source>
        <dbReference type="ARBA" id="ARBA00023186"/>
    </source>
</evidence>
<dbReference type="InterPro" id="IPR052029">
    <property type="entry name" value="PpiD_chaperone"/>
</dbReference>
<dbReference type="RefSeq" id="WP_116208904.1">
    <property type="nucleotide sequence ID" value="NZ_QUNR01000004.1"/>
</dbReference>
<evidence type="ECO:0000256" key="8">
    <source>
        <dbReference type="ARBA" id="ARBA00038408"/>
    </source>
</evidence>
<keyword evidence="5 12" id="KW-1133">Transmembrane helix</keyword>
<evidence type="ECO:0000256" key="5">
    <source>
        <dbReference type="ARBA" id="ARBA00022989"/>
    </source>
</evidence>
<keyword evidence="3" id="KW-0997">Cell inner membrane</keyword>
<dbReference type="AlphaFoldDB" id="A0A3E0H2F7"/>
<evidence type="ECO:0000313" key="14">
    <source>
        <dbReference type="EMBL" id="REH36971.1"/>
    </source>
</evidence>
<dbReference type="OrthoDB" id="9812372at2"/>
<dbReference type="InterPro" id="IPR000297">
    <property type="entry name" value="PPIase_PpiC"/>
</dbReference>
<gene>
    <name evidence="14" type="ORF">DFR26_2112</name>
</gene>
<evidence type="ECO:0000256" key="11">
    <source>
        <dbReference type="PROSITE-ProRule" id="PRU00278"/>
    </source>
</evidence>
<sequence>MDAFRDMVRGWLGKFLLALLSIPFIFFGVETYFGGGAEPTVAEVDGEPITQRLLDRAVNNQRQQLMARMGPDAILSAQQQAELRETVLNSLVQRQLLLKSARDAGYSVSEVSVQQLIRETPTFQDNGQFSAQRYVQVLSQIGETPTTFPLRAREEILISQQVSGWLQSSFVTGAELDTLTRLDTQTRNVRYAEIPASRYAKDVEVSDTDIAQAYANAGLRFQQPERVAVNYITLDRASFLANAKASPEAVKARYDQRVAAVSGAEQRQASHILIAIDDSTDDAAAKQQIDTLAAELSAGADFAALAEKHSKDPGSATQGGDLGFASKGMFVPEFEDALFALAKPGDVSPVVKTPFGYHLIKLTAVRKETPPSFASLESTLINEVRQAQADDAYNKAVESLDANVYEAADLIEPAKIAGLSIAQSPIFDRRGADGVLSERKVIEAAFNEEQSKERRNSAAITLKDGRTVWLHVTQHIAARKQPLPEVAAQLREEVRVEKALKQAMEQAQAWVKRSANEPESAWLPAANVRVQTASALSRSSKQPEAALLAAIFRAPVPVDGALRWSAFALPDRVALVQVTSVSAKPALAGPERQVTQGLLAQNQGQQELQDALAVLRSDTDVTIKALNRAP</sequence>